<evidence type="ECO:0000259" key="14">
    <source>
        <dbReference type="PROSITE" id="PS50016"/>
    </source>
</evidence>
<dbReference type="PROSITE" id="PS50812">
    <property type="entry name" value="PWWP"/>
    <property type="match status" value="1"/>
</dbReference>
<dbReference type="CDD" id="cd05839">
    <property type="entry name" value="PWWP_BRPF"/>
    <property type="match status" value="1"/>
</dbReference>
<dbReference type="PANTHER" id="PTHR13793:SF107">
    <property type="entry name" value="BROMODOMAIN-CONTAINING PROTEIN HOMOLOG"/>
    <property type="match status" value="1"/>
</dbReference>
<evidence type="ECO:0000256" key="3">
    <source>
        <dbReference type="ARBA" id="ARBA00022723"/>
    </source>
</evidence>
<dbReference type="SUPFAM" id="SSF57903">
    <property type="entry name" value="FYVE/PHD zinc finger"/>
    <property type="match status" value="1"/>
</dbReference>
<accession>A0A1B9GX05</accession>
<feature type="compositionally biased region" description="Pro residues" evidence="12">
    <location>
        <begin position="652"/>
        <end position="661"/>
    </location>
</feature>
<feature type="region of interest" description="Disordered" evidence="12">
    <location>
        <begin position="323"/>
        <end position="345"/>
    </location>
</feature>
<feature type="compositionally biased region" description="Basic residues" evidence="12">
    <location>
        <begin position="995"/>
        <end position="1005"/>
    </location>
</feature>
<dbReference type="PROSITE" id="PS00633">
    <property type="entry name" value="BROMODOMAIN_1"/>
    <property type="match status" value="1"/>
</dbReference>
<dbReference type="SUPFAM" id="SSF47370">
    <property type="entry name" value="Bromodomain"/>
    <property type="match status" value="1"/>
</dbReference>
<evidence type="ECO:0008006" key="19">
    <source>
        <dbReference type="Google" id="ProtNLM"/>
    </source>
</evidence>
<dbReference type="InterPro" id="IPR034732">
    <property type="entry name" value="EPHD"/>
</dbReference>
<organism evidence="17 18">
    <name type="scientific">Kwoniella heveanensis BCC8398</name>
    <dbReference type="NCBI Taxonomy" id="1296120"/>
    <lineage>
        <taxon>Eukaryota</taxon>
        <taxon>Fungi</taxon>
        <taxon>Dikarya</taxon>
        <taxon>Basidiomycota</taxon>
        <taxon>Agaricomycotina</taxon>
        <taxon>Tremellomycetes</taxon>
        <taxon>Tremellales</taxon>
        <taxon>Cryptococcaceae</taxon>
        <taxon>Kwoniella</taxon>
    </lineage>
</organism>
<evidence type="ECO:0000256" key="6">
    <source>
        <dbReference type="ARBA" id="ARBA00022833"/>
    </source>
</evidence>
<feature type="compositionally biased region" description="Low complexity" evidence="12">
    <location>
        <begin position="929"/>
        <end position="948"/>
    </location>
</feature>
<dbReference type="CDD" id="cd15492">
    <property type="entry name" value="PHD_BRPF_JADE_like"/>
    <property type="match status" value="1"/>
</dbReference>
<evidence type="ECO:0000256" key="12">
    <source>
        <dbReference type="SAM" id="MobiDB-lite"/>
    </source>
</evidence>
<protein>
    <recommendedName>
        <fullName evidence="19">NuA3 HAT complex component NTO1</fullName>
    </recommendedName>
</protein>
<feature type="domain" description="PWWP" evidence="15">
    <location>
        <begin position="1048"/>
        <end position="1123"/>
    </location>
</feature>
<dbReference type="Pfam" id="PF10513">
    <property type="entry name" value="EPL1"/>
    <property type="match status" value="1"/>
</dbReference>
<dbReference type="PROSITE" id="PS01359">
    <property type="entry name" value="ZF_PHD_1"/>
    <property type="match status" value="1"/>
</dbReference>
<evidence type="ECO:0000256" key="2">
    <source>
        <dbReference type="ARBA" id="ARBA00022553"/>
    </source>
</evidence>
<feature type="domain" description="PHD-type" evidence="14">
    <location>
        <begin position="133"/>
        <end position="183"/>
    </location>
</feature>
<feature type="compositionally biased region" description="Basic and acidic residues" evidence="12">
    <location>
        <begin position="675"/>
        <end position="688"/>
    </location>
</feature>
<dbReference type="GO" id="GO:0005634">
    <property type="term" value="C:nucleus"/>
    <property type="evidence" value="ECO:0007669"/>
    <property type="project" value="UniProtKB-SubCell"/>
</dbReference>
<dbReference type="STRING" id="1296120.A0A1B9GX05"/>
<keyword evidence="8 10" id="KW-0103">Bromodomain</keyword>
<dbReference type="PROSITE" id="PS50016">
    <property type="entry name" value="ZF_PHD_2"/>
    <property type="match status" value="1"/>
</dbReference>
<dbReference type="PANTHER" id="PTHR13793">
    <property type="entry name" value="PHD FINGER PROTEINS"/>
    <property type="match status" value="1"/>
</dbReference>
<feature type="compositionally biased region" description="Basic and acidic residues" evidence="12">
    <location>
        <begin position="716"/>
        <end position="736"/>
    </location>
</feature>
<dbReference type="PROSITE" id="PS51805">
    <property type="entry name" value="EPHD"/>
    <property type="match status" value="1"/>
</dbReference>
<dbReference type="SMART" id="SM00249">
    <property type="entry name" value="PHD"/>
    <property type="match status" value="2"/>
</dbReference>
<gene>
    <name evidence="17" type="ORF">I316_02619</name>
</gene>
<dbReference type="PROSITE" id="PS50014">
    <property type="entry name" value="BROMODOMAIN_2"/>
    <property type="match status" value="1"/>
</dbReference>
<dbReference type="FunFam" id="3.30.40.10:FF:000008">
    <property type="entry name" value="Bromodomain containing 1, isoform CRA_a"/>
    <property type="match status" value="1"/>
</dbReference>
<dbReference type="Pfam" id="PF13832">
    <property type="entry name" value="zf-HC5HC2H_2"/>
    <property type="match status" value="1"/>
</dbReference>
<reference evidence="18" key="2">
    <citation type="submission" date="2013-12" db="EMBL/GenBank/DDBJ databases">
        <title>Evolution of pathogenesis and genome organization in the Tremellales.</title>
        <authorList>
            <person name="Cuomo C."/>
            <person name="Litvintseva A."/>
            <person name="Heitman J."/>
            <person name="Chen Y."/>
            <person name="Sun S."/>
            <person name="Springer D."/>
            <person name="Dromer F."/>
            <person name="Young S."/>
            <person name="Zeng Q."/>
            <person name="Chapman S."/>
            <person name="Gujja S."/>
            <person name="Saif S."/>
            <person name="Birren B."/>
        </authorList>
    </citation>
    <scope>NUCLEOTIDE SEQUENCE [LARGE SCALE GENOMIC DNA]</scope>
    <source>
        <strain evidence="18">BCC8398</strain>
    </source>
</reference>
<dbReference type="Proteomes" id="UP000092666">
    <property type="component" value="Unassembled WGS sequence"/>
</dbReference>
<dbReference type="Gene3D" id="3.30.40.10">
    <property type="entry name" value="Zinc/RING finger domain, C3HC4 (zinc finger)"/>
    <property type="match status" value="2"/>
</dbReference>
<comment type="subcellular location">
    <subcellularLocation>
        <location evidence="1">Nucleus</location>
    </subcellularLocation>
</comment>
<dbReference type="InterPro" id="IPR001487">
    <property type="entry name" value="Bromodomain"/>
</dbReference>
<dbReference type="SMART" id="SM00297">
    <property type="entry name" value="BROMO"/>
    <property type="match status" value="1"/>
</dbReference>
<keyword evidence="3" id="KW-0479">Metal-binding</keyword>
<dbReference type="InterPro" id="IPR001965">
    <property type="entry name" value="Znf_PHD"/>
</dbReference>
<dbReference type="GO" id="GO:0006325">
    <property type="term" value="P:chromatin organization"/>
    <property type="evidence" value="ECO:0007669"/>
    <property type="project" value="UniProtKB-ARBA"/>
</dbReference>
<feature type="compositionally biased region" description="Polar residues" evidence="12">
    <location>
        <begin position="985"/>
        <end position="994"/>
    </location>
</feature>
<dbReference type="Pfam" id="PF13831">
    <property type="entry name" value="PHD_2"/>
    <property type="match status" value="1"/>
</dbReference>
<feature type="compositionally biased region" description="Basic and acidic residues" evidence="12">
    <location>
        <begin position="1006"/>
        <end position="1039"/>
    </location>
</feature>
<evidence type="ECO:0000256" key="5">
    <source>
        <dbReference type="ARBA" id="ARBA00022771"/>
    </source>
</evidence>
<dbReference type="CDD" id="cd04369">
    <property type="entry name" value="Bromodomain"/>
    <property type="match status" value="1"/>
</dbReference>
<evidence type="ECO:0000256" key="1">
    <source>
        <dbReference type="ARBA" id="ARBA00004123"/>
    </source>
</evidence>
<evidence type="ECO:0000256" key="7">
    <source>
        <dbReference type="ARBA" id="ARBA00022990"/>
    </source>
</evidence>
<dbReference type="InterPro" id="IPR050701">
    <property type="entry name" value="Histone_Mod_Regulator"/>
</dbReference>
<dbReference type="Pfam" id="PF00855">
    <property type="entry name" value="PWWP"/>
    <property type="match status" value="1"/>
</dbReference>
<dbReference type="InterPro" id="IPR013083">
    <property type="entry name" value="Znf_RING/FYVE/PHD"/>
</dbReference>
<dbReference type="InterPro" id="IPR019787">
    <property type="entry name" value="Znf_PHD-finger"/>
</dbReference>
<keyword evidence="9" id="KW-0539">Nucleus</keyword>
<keyword evidence="2" id="KW-0597">Phosphoprotein</keyword>
<feature type="region of interest" description="Disordered" evidence="12">
    <location>
        <begin position="646"/>
        <end position="830"/>
    </location>
</feature>
<dbReference type="InterPro" id="IPR000313">
    <property type="entry name" value="PWWP_dom"/>
</dbReference>
<dbReference type="OrthoDB" id="20839at2759"/>
<dbReference type="InterPro" id="IPR018359">
    <property type="entry name" value="Bromodomain_CS"/>
</dbReference>
<evidence type="ECO:0000259" key="16">
    <source>
        <dbReference type="PROSITE" id="PS51805"/>
    </source>
</evidence>
<dbReference type="InterPro" id="IPR036427">
    <property type="entry name" value="Bromodomain-like_sf"/>
</dbReference>
<dbReference type="Gene3D" id="2.30.30.140">
    <property type="match status" value="1"/>
</dbReference>
<keyword evidence="6" id="KW-0862">Zinc</keyword>
<feature type="region of interest" description="Disordered" evidence="12">
    <location>
        <begin position="852"/>
        <end position="1045"/>
    </location>
</feature>
<dbReference type="InterPro" id="IPR019542">
    <property type="entry name" value="Enhancer_polycomb-like_N"/>
</dbReference>
<keyword evidence="4" id="KW-0677">Repeat</keyword>
<sequence>MPLESNADKAYMHDLPKVSFRVITDDPSVTAPAGVQSEQTRSYGYNDFSDFERPDYYIRYIEPIETELAVQVEYDMDEQDQEWLDVINMERKKDQSGAISYELFEIIMDKLEKEWFNLSKKIPQPVQHQTAEDSKCAVCDDGEGENSNAIVFCDGCNLAVHQDCYGVPYIPEGQWLCRKCTVSPEIPVSCIFCPNEGGAFKQTTTGHWAHLLCAIWIPETGLGNAIYMEPVEGIESIPKSRWKLVCSLCREKTGACIQCDNRNCFTAFHVTCARQVGLLTSMKSLNEEGVLKAYCSKHLPVRVCIIRPPRQLAYCLPFDQADSREDESDTASNFSSYDETPVTKTRRTSGPIIIPVTKKSAQAHSKSFRPGPPIVPKMIMNKLLDYVAKIAFRKKQPFIERLCRYWSLKREARRGAPLLKRLHLEPWTASTSSRQQTDVEKAQKLRFLQMLRNDLEKVRMLAELTRKREKEKLRQVQVIKDVVDNFIFPHHGKLRVALERISAMDRQELFLNPVSRIEVPDYFDVIKEPMCWLYIDEKLEKNAYLDVADFKRDILLVLDNAMLYNAKDSPFHRNAARVKKNAQPILDELVTIKGLSSTEVQGEEEDAQLVGDLEPVSLLLSALLHEVNGPNDPPRDILSSIFTFELEKPKEPTPPPAPRPPRAPRRSTGTGSKRLTWEEREAVAKERASQPGRSTRATKAMAKAFAQEAGLQASSDAERSGEQTPQVEHEPLDERSRRRSMRAALVEAGPSTRLAREVKPKQDPQVKPPTSTSEKASSEPDISAPEAKSGSGSRSDSADKTSTSTLSRQRSQRGVVGLETIAVLTDRERRELEKGLDIMTEEVDAQDQFKRFNVGWVLPEGSKRRRSERPPDSASTTHGRSQSAASSRMPPSASSKSRTSATPNLRISLSPVKSRLPSAIKEEPDAFAASGSDLSSPPSSVLTSAVSTPQNVATDEKNEDEEMTPVPDDVADESRISAKEVTPIQVDQPSSSTKTKAKGKRRKQRAEKEGEQEEQAKEVEQAEAHGDAVEQDADRKQADEVDEGPYPPGTLVWAKVHSYPFFPAEIVDPTDEEDIPRDVFAHEAIERNLAASKGKAIWLVRFFDATNSYGWVIEDRLEALGDDEGECMIDHGLVSPEQEDSTWCQDGHETDL</sequence>
<dbReference type="FunFam" id="3.30.40.10:FF:000007">
    <property type="entry name" value="Bromodomain containing 1, isoform CRA_b"/>
    <property type="match status" value="1"/>
</dbReference>
<evidence type="ECO:0000256" key="8">
    <source>
        <dbReference type="ARBA" id="ARBA00023117"/>
    </source>
</evidence>
<keyword evidence="5 11" id="KW-0863">Zinc-finger</keyword>
<dbReference type="InterPro" id="IPR019786">
    <property type="entry name" value="Zinc_finger_PHD-type_CS"/>
</dbReference>
<dbReference type="Pfam" id="PF00439">
    <property type="entry name" value="Bromodomain"/>
    <property type="match status" value="1"/>
</dbReference>
<evidence type="ECO:0000259" key="13">
    <source>
        <dbReference type="PROSITE" id="PS50014"/>
    </source>
</evidence>
<feature type="compositionally biased region" description="Basic and acidic residues" evidence="12">
    <location>
        <begin position="754"/>
        <end position="764"/>
    </location>
</feature>
<keyword evidence="7" id="KW-0007">Acetylation</keyword>
<dbReference type="GO" id="GO:0006357">
    <property type="term" value="P:regulation of transcription by RNA polymerase II"/>
    <property type="evidence" value="ECO:0007669"/>
    <property type="project" value="TreeGrafter"/>
</dbReference>
<evidence type="ECO:0000256" key="4">
    <source>
        <dbReference type="ARBA" id="ARBA00022737"/>
    </source>
</evidence>
<name>A0A1B9GX05_9TREE</name>
<feature type="compositionally biased region" description="Low complexity" evidence="12">
    <location>
        <begin position="801"/>
        <end position="813"/>
    </location>
</feature>
<keyword evidence="18" id="KW-1185">Reference proteome</keyword>
<feature type="domain" description="Bromo" evidence="13">
    <location>
        <begin position="502"/>
        <end position="572"/>
    </location>
</feature>
<dbReference type="Gene3D" id="1.20.920.10">
    <property type="entry name" value="Bromodomain-like"/>
    <property type="match status" value="1"/>
</dbReference>
<feature type="compositionally biased region" description="Low complexity" evidence="12">
    <location>
        <begin position="880"/>
        <end position="898"/>
    </location>
</feature>
<dbReference type="SMART" id="SM00293">
    <property type="entry name" value="PWWP"/>
    <property type="match status" value="1"/>
</dbReference>
<dbReference type="SUPFAM" id="SSF63748">
    <property type="entry name" value="Tudor/PWWP/MBT"/>
    <property type="match status" value="1"/>
</dbReference>
<dbReference type="InterPro" id="IPR011011">
    <property type="entry name" value="Znf_FYVE_PHD"/>
</dbReference>
<feature type="domain" description="PHD-type" evidence="16">
    <location>
        <begin position="187"/>
        <end position="299"/>
    </location>
</feature>
<proteinExistence type="predicted"/>
<evidence type="ECO:0000313" key="17">
    <source>
        <dbReference type="EMBL" id="OCF35566.1"/>
    </source>
</evidence>
<dbReference type="GO" id="GO:0008270">
    <property type="term" value="F:zinc ion binding"/>
    <property type="evidence" value="ECO:0007669"/>
    <property type="project" value="UniProtKB-KW"/>
</dbReference>
<evidence type="ECO:0000259" key="15">
    <source>
        <dbReference type="PROSITE" id="PS50812"/>
    </source>
</evidence>
<evidence type="ECO:0000313" key="18">
    <source>
        <dbReference type="Proteomes" id="UP000092666"/>
    </source>
</evidence>
<dbReference type="AlphaFoldDB" id="A0A1B9GX05"/>
<evidence type="ECO:0000256" key="9">
    <source>
        <dbReference type="ARBA" id="ARBA00023242"/>
    </source>
</evidence>
<evidence type="ECO:0000256" key="10">
    <source>
        <dbReference type="PROSITE-ProRule" id="PRU00035"/>
    </source>
</evidence>
<reference evidence="17 18" key="1">
    <citation type="submission" date="2013-07" db="EMBL/GenBank/DDBJ databases">
        <title>The Genome Sequence of Cryptococcus heveanensis BCC8398.</title>
        <authorList>
            <consortium name="The Broad Institute Genome Sequencing Platform"/>
            <person name="Cuomo C."/>
            <person name="Litvintseva A."/>
            <person name="Chen Y."/>
            <person name="Heitman J."/>
            <person name="Sun S."/>
            <person name="Springer D."/>
            <person name="Dromer F."/>
            <person name="Young S.K."/>
            <person name="Zeng Q."/>
            <person name="Gargeya S."/>
            <person name="Fitzgerald M."/>
            <person name="Abouelleil A."/>
            <person name="Alvarado L."/>
            <person name="Berlin A.M."/>
            <person name="Chapman S.B."/>
            <person name="Dewar J."/>
            <person name="Goldberg J."/>
            <person name="Griggs A."/>
            <person name="Gujja S."/>
            <person name="Hansen M."/>
            <person name="Howarth C."/>
            <person name="Imamovic A."/>
            <person name="Larimer J."/>
            <person name="McCowan C."/>
            <person name="Murphy C."/>
            <person name="Pearson M."/>
            <person name="Priest M."/>
            <person name="Roberts A."/>
            <person name="Saif S."/>
            <person name="Shea T."/>
            <person name="Sykes S."/>
            <person name="Wortman J."/>
            <person name="Nusbaum C."/>
            <person name="Birren B."/>
        </authorList>
    </citation>
    <scope>NUCLEOTIDE SEQUENCE [LARGE SCALE GENOMIC DNA]</scope>
    <source>
        <strain evidence="17 18">BCC8398</strain>
    </source>
</reference>
<dbReference type="EMBL" id="KI669498">
    <property type="protein sequence ID" value="OCF35566.1"/>
    <property type="molecule type" value="Genomic_DNA"/>
</dbReference>
<dbReference type="PRINTS" id="PR00503">
    <property type="entry name" value="BROMODOMAIN"/>
</dbReference>
<evidence type="ECO:0000256" key="11">
    <source>
        <dbReference type="PROSITE-ProRule" id="PRU00146"/>
    </source>
</evidence>